<dbReference type="PANTHER" id="PTHR10492:SF101">
    <property type="entry name" value="ATP-DEPENDENT DNA HELICASE"/>
    <property type="match status" value="1"/>
</dbReference>
<reference evidence="4" key="2">
    <citation type="submission" date="2022-01" db="EMBL/GenBank/DDBJ databases">
        <authorList>
            <person name="Yamashiro T."/>
            <person name="Shiraishi A."/>
            <person name="Satake H."/>
            <person name="Nakayama K."/>
        </authorList>
    </citation>
    <scope>NUCLEOTIDE SEQUENCE</scope>
</reference>
<dbReference type="EC" id="5.6.2.3" evidence="1"/>
<keyword evidence="1" id="KW-0227">DNA damage</keyword>
<dbReference type="SUPFAM" id="SSF52540">
    <property type="entry name" value="P-loop containing nucleoside triphosphate hydrolases"/>
    <property type="match status" value="2"/>
</dbReference>
<dbReference type="EMBL" id="BQNB010015952">
    <property type="protein sequence ID" value="GJT46058.1"/>
    <property type="molecule type" value="Genomic_DNA"/>
</dbReference>
<feature type="domain" description="DNA helicase Pif1-like 2B" evidence="3">
    <location>
        <begin position="376"/>
        <end position="420"/>
    </location>
</feature>
<keyword evidence="1" id="KW-0347">Helicase</keyword>
<name>A0ABQ5E5D9_9ASTR</name>
<organism evidence="4 5">
    <name type="scientific">Tanacetum coccineum</name>
    <dbReference type="NCBI Taxonomy" id="301880"/>
    <lineage>
        <taxon>Eukaryota</taxon>
        <taxon>Viridiplantae</taxon>
        <taxon>Streptophyta</taxon>
        <taxon>Embryophyta</taxon>
        <taxon>Tracheophyta</taxon>
        <taxon>Spermatophyta</taxon>
        <taxon>Magnoliopsida</taxon>
        <taxon>eudicotyledons</taxon>
        <taxon>Gunneridae</taxon>
        <taxon>Pentapetalae</taxon>
        <taxon>asterids</taxon>
        <taxon>campanulids</taxon>
        <taxon>Asterales</taxon>
        <taxon>Asteraceae</taxon>
        <taxon>Asteroideae</taxon>
        <taxon>Anthemideae</taxon>
        <taxon>Anthemidinae</taxon>
        <taxon>Tanacetum</taxon>
    </lineage>
</organism>
<keyword evidence="1" id="KW-0547">Nucleotide-binding</keyword>
<dbReference type="InterPro" id="IPR010285">
    <property type="entry name" value="DNA_helicase_pif1-like_DEAD"/>
</dbReference>
<dbReference type="CDD" id="cd18809">
    <property type="entry name" value="SF1_C_RecD"/>
    <property type="match status" value="1"/>
</dbReference>
<keyword evidence="1" id="KW-0378">Hydrolase</keyword>
<proteinExistence type="inferred from homology"/>
<comment type="catalytic activity">
    <reaction evidence="1">
        <text>ATP + H2O = ADP + phosphate + H(+)</text>
        <dbReference type="Rhea" id="RHEA:13065"/>
        <dbReference type="ChEBI" id="CHEBI:15377"/>
        <dbReference type="ChEBI" id="CHEBI:15378"/>
        <dbReference type="ChEBI" id="CHEBI:30616"/>
        <dbReference type="ChEBI" id="CHEBI:43474"/>
        <dbReference type="ChEBI" id="CHEBI:456216"/>
        <dbReference type="EC" id="5.6.2.3"/>
    </reaction>
</comment>
<gene>
    <name evidence="4" type="ORF">Tco_0954773</name>
</gene>
<keyword evidence="1" id="KW-0234">DNA repair</keyword>
<evidence type="ECO:0000313" key="4">
    <source>
        <dbReference type="EMBL" id="GJT46058.1"/>
    </source>
</evidence>
<keyword evidence="1" id="KW-0067">ATP-binding</keyword>
<dbReference type="InterPro" id="IPR027417">
    <property type="entry name" value="P-loop_NTPase"/>
</dbReference>
<feature type="domain" description="DNA helicase Pif1-like DEAD-box helicase" evidence="2">
    <location>
        <begin position="63"/>
        <end position="279"/>
    </location>
</feature>
<sequence length="687" mass="76644">MNLTLCAIEKILQRNGTSLKQIPNMPYPDLSVESQSINRLVEDELSYSVPKLNADHSKMLTSLTTEQKDAYDKIINAVEKKSGGIFFLYGYGGTGKTFVWKTLSAAIRRRRDIVLNVASSGIAALLLPGGRTAHSRFAIPINVNEDSTCCINIESDLAGLIRKTKLIIWDEAPMVHKHCFEALDRTLKDIMRSSKPFGGIVVVFGGDFRQILPVIPRGTRSEIVNASLRYSYIWEDIQVLKLTENMRLRVGNNNGESEETKAFADWILSIGNGEVGEDQDGEAEVEIPNGIIIKDTSGDPIDAIINAIYPDVVANLSTPGYFEDRAILAPTNDVVNKINERMMKLITTEERSYLSSDSISPCELTAGINETLYSPDFLNNLQLSGLPNHNLTLKKGVPVMLLRNIDQQAGLCNGTRLLIRRMGLHVVEAEIITGTNVGDITFIPRMRLNSSDKRMPLQFYRRQFPLAVCFAMTINKSQGQSLSQVGLFLERPVFSHGQLYVALSRVRSKNGLRVVICDKEASAKQTECAPGIVVQFPWKGNTTDSTMEKHTPKTSALDVKTSADCDTKNELPDPLDVDTSNLKLSEFDIEVMQREIDEELKAERLKNLMAWKWDAVVDLSEDVLIVIDDESDVEAADYKESFVIKETQGDTIDDNNHPAKRARMDELYSFTSEKDNIIPAAEKTEEK</sequence>
<dbReference type="InterPro" id="IPR049163">
    <property type="entry name" value="Pif1-like_2B_dom"/>
</dbReference>
<dbReference type="PANTHER" id="PTHR10492">
    <property type="match status" value="1"/>
</dbReference>
<protein>
    <recommendedName>
        <fullName evidence="1">ATP-dependent DNA helicase</fullName>
        <ecNumber evidence="1">5.6.2.3</ecNumber>
    </recommendedName>
</protein>
<keyword evidence="1" id="KW-0233">DNA recombination</keyword>
<accession>A0ABQ5E5D9</accession>
<keyword evidence="5" id="KW-1185">Reference proteome</keyword>
<comment type="cofactor">
    <cofactor evidence="1">
        <name>Mg(2+)</name>
        <dbReference type="ChEBI" id="CHEBI:18420"/>
    </cofactor>
</comment>
<evidence type="ECO:0000256" key="1">
    <source>
        <dbReference type="RuleBase" id="RU363044"/>
    </source>
</evidence>
<dbReference type="Pfam" id="PF21530">
    <property type="entry name" value="Pif1_2B_dom"/>
    <property type="match status" value="1"/>
</dbReference>
<comment type="caution">
    <text evidence="4">The sequence shown here is derived from an EMBL/GenBank/DDBJ whole genome shotgun (WGS) entry which is preliminary data.</text>
</comment>
<reference evidence="4" key="1">
    <citation type="journal article" date="2022" name="Int. J. Mol. Sci.">
        <title>Draft Genome of Tanacetum Coccineum: Genomic Comparison of Closely Related Tanacetum-Family Plants.</title>
        <authorList>
            <person name="Yamashiro T."/>
            <person name="Shiraishi A."/>
            <person name="Nakayama K."/>
            <person name="Satake H."/>
        </authorList>
    </citation>
    <scope>NUCLEOTIDE SEQUENCE</scope>
</reference>
<dbReference type="Proteomes" id="UP001151760">
    <property type="component" value="Unassembled WGS sequence"/>
</dbReference>
<dbReference type="Gene3D" id="3.40.50.300">
    <property type="entry name" value="P-loop containing nucleotide triphosphate hydrolases"/>
    <property type="match status" value="1"/>
</dbReference>
<evidence type="ECO:0000313" key="5">
    <source>
        <dbReference type="Proteomes" id="UP001151760"/>
    </source>
</evidence>
<dbReference type="Pfam" id="PF05970">
    <property type="entry name" value="PIF1"/>
    <property type="match status" value="1"/>
</dbReference>
<evidence type="ECO:0000259" key="2">
    <source>
        <dbReference type="Pfam" id="PF05970"/>
    </source>
</evidence>
<comment type="similarity">
    <text evidence="1">Belongs to the helicase family.</text>
</comment>
<evidence type="ECO:0000259" key="3">
    <source>
        <dbReference type="Pfam" id="PF21530"/>
    </source>
</evidence>